<dbReference type="Proteomes" id="UP000076502">
    <property type="component" value="Unassembled WGS sequence"/>
</dbReference>
<sequence>MRVDRMEYSDAYKRASDNERTDEKAKGITQRGGGPPNHGEPMTSHEFTRVSSPLDWSPGKKRIPCSIHRSSLTTHELLRGCCLQALPATGTRDILPQ</sequence>
<dbReference type="EMBL" id="KQ434809">
    <property type="protein sequence ID" value="KZC06499.1"/>
    <property type="molecule type" value="Genomic_DNA"/>
</dbReference>
<keyword evidence="3" id="KW-1185">Reference proteome</keyword>
<protein>
    <submittedName>
        <fullName evidence="2">Uncharacterized protein</fullName>
    </submittedName>
</protein>
<evidence type="ECO:0000313" key="2">
    <source>
        <dbReference type="EMBL" id="KZC06499.1"/>
    </source>
</evidence>
<reference evidence="2 3" key="1">
    <citation type="submission" date="2015-07" db="EMBL/GenBank/DDBJ databases">
        <title>The genome of Dufourea novaeangliae.</title>
        <authorList>
            <person name="Pan H."/>
            <person name="Kapheim K."/>
        </authorList>
    </citation>
    <scope>NUCLEOTIDE SEQUENCE [LARGE SCALE GENOMIC DNA]</scope>
    <source>
        <strain evidence="2">0120121106</strain>
        <tissue evidence="2">Whole body</tissue>
    </source>
</reference>
<proteinExistence type="predicted"/>
<feature type="compositionally biased region" description="Basic and acidic residues" evidence="1">
    <location>
        <begin position="1"/>
        <end position="26"/>
    </location>
</feature>
<accession>A0A154P3I3</accession>
<feature type="region of interest" description="Disordered" evidence="1">
    <location>
        <begin position="1"/>
        <end position="59"/>
    </location>
</feature>
<organism evidence="2 3">
    <name type="scientific">Dufourea novaeangliae</name>
    <name type="common">Sweat bee</name>
    <dbReference type="NCBI Taxonomy" id="178035"/>
    <lineage>
        <taxon>Eukaryota</taxon>
        <taxon>Metazoa</taxon>
        <taxon>Ecdysozoa</taxon>
        <taxon>Arthropoda</taxon>
        <taxon>Hexapoda</taxon>
        <taxon>Insecta</taxon>
        <taxon>Pterygota</taxon>
        <taxon>Neoptera</taxon>
        <taxon>Endopterygota</taxon>
        <taxon>Hymenoptera</taxon>
        <taxon>Apocrita</taxon>
        <taxon>Aculeata</taxon>
        <taxon>Apoidea</taxon>
        <taxon>Anthophila</taxon>
        <taxon>Halictidae</taxon>
        <taxon>Rophitinae</taxon>
        <taxon>Dufourea</taxon>
    </lineage>
</organism>
<dbReference type="AlphaFoldDB" id="A0A154P3I3"/>
<evidence type="ECO:0000313" key="3">
    <source>
        <dbReference type="Proteomes" id="UP000076502"/>
    </source>
</evidence>
<gene>
    <name evidence="2" type="ORF">WN55_10410</name>
</gene>
<evidence type="ECO:0000256" key="1">
    <source>
        <dbReference type="SAM" id="MobiDB-lite"/>
    </source>
</evidence>
<name>A0A154P3I3_DUFNO</name>